<accession>D2MPG9</accession>
<name>D2MPG9_9FIRM</name>
<dbReference type="EMBL" id="ADFR01000009">
    <property type="protein sequence ID" value="EFC05581.1"/>
    <property type="molecule type" value="Genomic_DNA"/>
</dbReference>
<dbReference type="AlphaFoldDB" id="D2MPG9"/>
<evidence type="ECO:0000313" key="1">
    <source>
        <dbReference type="EMBL" id="EFC05581.1"/>
    </source>
</evidence>
<reference evidence="2" key="1">
    <citation type="submission" date="2009-12" db="EMBL/GenBank/DDBJ databases">
        <title>Sequence of Clostridiales genomosp. BVAB3 str. UPII9-5.</title>
        <authorList>
            <person name="Madupu R."/>
            <person name="Durkin A.S."/>
            <person name="Torralba M."/>
            <person name="Methe B."/>
            <person name="Sutton G.G."/>
            <person name="Strausberg R.L."/>
            <person name="Nelson K.E."/>
        </authorList>
    </citation>
    <scope>NUCLEOTIDE SEQUENCE [LARGE SCALE GENOMIC DNA]</scope>
    <source>
        <strain evidence="2">W1219</strain>
    </source>
</reference>
<sequence length="39" mass="4768">MKLFHMLEKNLWSSFLSIWKDSIRKYVFEIRSTKMKASS</sequence>
<evidence type="ECO:0000313" key="2">
    <source>
        <dbReference type="Proteomes" id="UP000005017"/>
    </source>
</evidence>
<gene>
    <name evidence="1" type="ORF">HMPREF9013_1284</name>
</gene>
<proteinExistence type="predicted"/>
<organism evidence="1 2">
    <name type="scientific">Bulleidia extructa W1219</name>
    <dbReference type="NCBI Taxonomy" id="679192"/>
    <lineage>
        <taxon>Bacteria</taxon>
        <taxon>Bacillati</taxon>
        <taxon>Bacillota</taxon>
        <taxon>Erysipelotrichia</taxon>
        <taxon>Erysipelotrichales</taxon>
        <taxon>Erysipelotrichaceae</taxon>
        <taxon>Bulleidia</taxon>
    </lineage>
</organism>
<comment type="caution">
    <text evidence="1">The sequence shown here is derived from an EMBL/GenBank/DDBJ whole genome shotgun (WGS) entry which is preliminary data.</text>
</comment>
<protein>
    <submittedName>
        <fullName evidence="1">Uncharacterized protein</fullName>
    </submittedName>
</protein>
<dbReference type="STRING" id="679192.HMPREF9013_1284"/>
<keyword evidence="2" id="KW-1185">Reference proteome</keyword>
<dbReference type="Proteomes" id="UP000005017">
    <property type="component" value="Unassembled WGS sequence"/>
</dbReference>